<sequence length="121" mass="14099">MDSWEEEARRFLLNEEDEDDELFLVMVPALQLCLYDEKRPEHTSSLPGAKKVKEILEGHEKGREDDYSIQKCIDIVDAMEDLTDEQKADANDLFQSEVNRQIFVSTKNPNVLLIWVKKISQ</sequence>
<dbReference type="EMBL" id="OZ075112">
    <property type="protein sequence ID" value="CAL4970807.1"/>
    <property type="molecule type" value="Genomic_DNA"/>
</dbReference>
<proteinExistence type="predicted"/>
<evidence type="ECO:0000313" key="2">
    <source>
        <dbReference type="Proteomes" id="UP001497457"/>
    </source>
</evidence>
<keyword evidence="2" id="KW-1185">Reference proteome</keyword>
<dbReference type="Proteomes" id="UP001497457">
    <property type="component" value="Chromosome 2b"/>
</dbReference>
<name>A0ABC9A680_9POAL</name>
<protein>
    <submittedName>
        <fullName evidence="1">Uncharacterized protein</fullName>
    </submittedName>
</protein>
<dbReference type="AlphaFoldDB" id="A0ABC9A680"/>
<accession>A0ABC9A680</accession>
<reference evidence="1" key="1">
    <citation type="submission" date="2024-10" db="EMBL/GenBank/DDBJ databases">
        <authorList>
            <person name="Ryan C."/>
        </authorList>
    </citation>
    <scope>NUCLEOTIDE SEQUENCE [LARGE SCALE GENOMIC DNA]</scope>
</reference>
<evidence type="ECO:0000313" key="1">
    <source>
        <dbReference type="EMBL" id="CAL4970807.1"/>
    </source>
</evidence>
<dbReference type="PANTHER" id="PTHR34395">
    <property type="entry name" value="OS11G0427500 PROTEIN"/>
    <property type="match status" value="1"/>
</dbReference>
<dbReference type="PANTHER" id="PTHR34395:SF5">
    <property type="entry name" value="DIHYDRONEOPTERIN ALDOLASE_EPIMERASE DOMAIN-CONTAINING PROTEIN"/>
    <property type="match status" value="1"/>
</dbReference>
<organism evidence="1 2">
    <name type="scientific">Urochloa decumbens</name>
    <dbReference type="NCBI Taxonomy" id="240449"/>
    <lineage>
        <taxon>Eukaryota</taxon>
        <taxon>Viridiplantae</taxon>
        <taxon>Streptophyta</taxon>
        <taxon>Embryophyta</taxon>
        <taxon>Tracheophyta</taxon>
        <taxon>Spermatophyta</taxon>
        <taxon>Magnoliopsida</taxon>
        <taxon>Liliopsida</taxon>
        <taxon>Poales</taxon>
        <taxon>Poaceae</taxon>
        <taxon>PACMAD clade</taxon>
        <taxon>Panicoideae</taxon>
        <taxon>Panicodae</taxon>
        <taxon>Paniceae</taxon>
        <taxon>Melinidinae</taxon>
        <taxon>Urochloa</taxon>
    </lineage>
</organism>
<gene>
    <name evidence="1" type="ORF">URODEC1_LOCUS50287</name>
</gene>